<dbReference type="GO" id="GO:0004672">
    <property type="term" value="F:protein kinase activity"/>
    <property type="evidence" value="ECO:0007669"/>
    <property type="project" value="InterPro"/>
</dbReference>
<evidence type="ECO:0000256" key="2">
    <source>
        <dbReference type="SAM" id="Phobius"/>
    </source>
</evidence>
<feature type="transmembrane region" description="Helical" evidence="2">
    <location>
        <begin position="436"/>
        <end position="458"/>
    </location>
</feature>
<dbReference type="InterPro" id="IPR011009">
    <property type="entry name" value="Kinase-like_dom_sf"/>
</dbReference>
<dbReference type="PROSITE" id="PS00108">
    <property type="entry name" value="PROTEIN_KINASE_ST"/>
    <property type="match status" value="1"/>
</dbReference>
<dbReference type="Gene3D" id="1.10.510.10">
    <property type="entry name" value="Transferase(Phosphotransferase) domain 1"/>
    <property type="match status" value="2"/>
</dbReference>
<feature type="compositionally biased region" description="Basic and acidic residues" evidence="1">
    <location>
        <begin position="15"/>
        <end position="24"/>
    </location>
</feature>
<feature type="transmembrane region" description="Helical" evidence="2">
    <location>
        <begin position="666"/>
        <end position="685"/>
    </location>
</feature>
<gene>
    <name evidence="3" type="primary">WBGene00098742</name>
</gene>
<dbReference type="PANTHER" id="PTHR34492:SF2">
    <property type="entry name" value="G PROTEIN-COUPLED RECEPTOR"/>
    <property type="match status" value="1"/>
</dbReference>
<feature type="transmembrane region" description="Helical" evidence="2">
    <location>
        <begin position="411"/>
        <end position="429"/>
    </location>
</feature>
<sequence>MATSREVPCHPSLTPEKENRRDAKTMNQDEPYEVLGKGTFGEFIIFHHPQTGAKLARKKIKKLFGSLSSAKSIYREVAIHSSCSHDNIVKLIDIAIPSSSTARNFKEVYMDMELMTFDLYRRSHIKKKLDLDSASVYLYQLLRGIKYLYSANIIHGDIKPDNILISDSCVLKICDFGHSLVCESLIQGIHARNRHVGCTFVEMIANEQLFRYESNAKELDVIIYTIGCPPDRDLEGVDWKIRKPIRDLKKDLGWEGPNTKKILLDFAPILNEEALDLLMQMLSYVTWRITVEEAPNHPFLEYGRSIFHSCLCTCCSRSSPTTHPDPEPKHNAPFDRNWENDLANKSIVELREKGKVMTIEVLPVPEKKDQIFVENNVIRIDVEDDQEQDESSRKPSTVCSCPEDEYKIDKLFYRICYFSFILGVNFYRARCYQMKLFSTIIVSIHCCINLYFIGYVATLMLSKKFDPDRVATSISMCTWVLQATLSTIFLAFWQSKGQTCVVLKLLYEAHQGVGIHHHRKSLISIVRMFYVVLGFIFLYYIALIAANFLEYDVGYTDPDIPLIFGDRRLFVIVQISNVYCILCWGVALFIFSLLVHSTHFEFRYYNEQVRSLLPHGDRRHSIMEPVCSCDHSHEEQCTVRPQKKKNLSYTSDEMLCDYLLKLIKRYAFVMIATIIPTTLFSLFMLVRRPERYRCLELLFSCPLVFFCVFSFVALVNAPSQLHNTIYNTKSALCANTHIWFPYRPNVYHSALAFVCHLDQTNLGVSIWGFAVVSKPLVLTTLSVMVTCLALFLQLGDCNSGN</sequence>
<keyword evidence="4" id="KW-1185">Reference proteome</keyword>
<organism evidence="3 4">
    <name type="scientific">Pristionchus pacificus</name>
    <name type="common">Parasitic nematode worm</name>
    <dbReference type="NCBI Taxonomy" id="54126"/>
    <lineage>
        <taxon>Eukaryota</taxon>
        <taxon>Metazoa</taxon>
        <taxon>Ecdysozoa</taxon>
        <taxon>Nematoda</taxon>
        <taxon>Chromadorea</taxon>
        <taxon>Rhabditida</taxon>
        <taxon>Rhabditina</taxon>
        <taxon>Diplogasteromorpha</taxon>
        <taxon>Diplogasteroidea</taxon>
        <taxon>Neodiplogasteridae</taxon>
        <taxon>Pristionchus</taxon>
    </lineage>
</organism>
<accession>A0A2A6BK01</accession>
<dbReference type="GO" id="GO:0005524">
    <property type="term" value="F:ATP binding"/>
    <property type="evidence" value="ECO:0007669"/>
    <property type="project" value="InterPro"/>
</dbReference>
<keyword evidence="2" id="KW-0812">Transmembrane</keyword>
<feature type="transmembrane region" description="Helical" evidence="2">
    <location>
        <begin position="528"/>
        <end position="549"/>
    </location>
</feature>
<dbReference type="PROSITE" id="PS50011">
    <property type="entry name" value="PROTEIN_KINASE_DOM"/>
    <property type="match status" value="1"/>
</dbReference>
<evidence type="ECO:0000313" key="4">
    <source>
        <dbReference type="Proteomes" id="UP000005239"/>
    </source>
</evidence>
<dbReference type="SMART" id="SM00220">
    <property type="entry name" value="S_TKc"/>
    <property type="match status" value="1"/>
</dbReference>
<feature type="transmembrane region" description="Helical" evidence="2">
    <location>
        <begin position="569"/>
        <end position="595"/>
    </location>
</feature>
<dbReference type="Gene3D" id="3.30.200.20">
    <property type="entry name" value="Phosphorylase Kinase, domain 1"/>
    <property type="match status" value="1"/>
</dbReference>
<dbReference type="InterPro" id="IPR008271">
    <property type="entry name" value="Ser/Thr_kinase_AS"/>
</dbReference>
<feature type="transmembrane region" description="Helical" evidence="2">
    <location>
        <begin position="697"/>
        <end position="717"/>
    </location>
</feature>
<name>A0A2A6BK01_PRIPA</name>
<feature type="transmembrane region" description="Helical" evidence="2">
    <location>
        <begin position="776"/>
        <end position="795"/>
    </location>
</feature>
<dbReference type="OrthoDB" id="5784962at2759"/>
<keyword evidence="2" id="KW-1133">Transmembrane helix</keyword>
<evidence type="ECO:0000313" key="3">
    <source>
        <dbReference type="EnsemblMetazoa" id="PPA09188.1"/>
    </source>
</evidence>
<accession>A0A8R1YBZ4</accession>
<reference evidence="4" key="1">
    <citation type="journal article" date="2008" name="Nat. Genet.">
        <title>The Pristionchus pacificus genome provides a unique perspective on nematode lifestyle and parasitism.</title>
        <authorList>
            <person name="Dieterich C."/>
            <person name="Clifton S.W."/>
            <person name="Schuster L.N."/>
            <person name="Chinwalla A."/>
            <person name="Delehaunty K."/>
            <person name="Dinkelacker I."/>
            <person name="Fulton L."/>
            <person name="Fulton R."/>
            <person name="Godfrey J."/>
            <person name="Minx P."/>
            <person name="Mitreva M."/>
            <person name="Roeseler W."/>
            <person name="Tian H."/>
            <person name="Witte H."/>
            <person name="Yang S.P."/>
            <person name="Wilson R.K."/>
            <person name="Sommer R.J."/>
        </authorList>
    </citation>
    <scope>NUCLEOTIDE SEQUENCE [LARGE SCALE GENOMIC DNA]</scope>
    <source>
        <strain evidence="4">PS312</strain>
    </source>
</reference>
<dbReference type="Proteomes" id="UP000005239">
    <property type="component" value="Unassembled WGS sequence"/>
</dbReference>
<reference evidence="3" key="2">
    <citation type="submission" date="2022-06" db="UniProtKB">
        <authorList>
            <consortium name="EnsemblMetazoa"/>
        </authorList>
    </citation>
    <scope>IDENTIFICATION</scope>
    <source>
        <strain evidence="3">PS312</strain>
    </source>
</reference>
<protein>
    <submittedName>
        <fullName evidence="3">Protein kinase domain-containing protein</fullName>
    </submittedName>
</protein>
<keyword evidence="2" id="KW-0472">Membrane</keyword>
<evidence type="ECO:0000256" key="1">
    <source>
        <dbReference type="SAM" id="MobiDB-lite"/>
    </source>
</evidence>
<dbReference type="AlphaFoldDB" id="A0A2A6BK01"/>
<feature type="transmembrane region" description="Helical" evidence="2">
    <location>
        <begin position="470"/>
        <end position="493"/>
    </location>
</feature>
<dbReference type="EnsemblMetazoa" id="PPA09188.1">
    <property type="protein sequence ID" value="PPA09188.1"/>
    <property type="gene ID" value="WBGene00098742"/>
</dbReference>
<feature type="region of interest" description="Disordered" evidence="1">
    <location>
        <begin position="1"/>
        <end position="28"/>
    </location>
</feature>
<dbReference type="SUPFAM" id="SSF56112">
    <property type="entry name" value="Protein kinase-like (PK-like)"/>
    <property type="match status" value="1"/>
</dbReference>
<dbReference type="InterPro" id="IPR000719">
    <property type="entry name" value="Prot_kinase_dom"/>
</dbReference>
<proteinExistence type="predicted"/>
<dbReference type="Pfam" id="PF00069">
    <property type="entry name" value="Pkinase"/>
    <property type="match status" value="1"/>
</dbReference>
<dbReference type="PANTHER" id="PTHR34492">
    <property type="entry name" value="GUSTATORY RECEPTOR FAMILY"/>
    <property type="match status" value="1"/>
</dbReference>